<evidence type="ECO:0000313" key="1">
    <source>
        <dbReference type="EMBL" id="KAF0693539.1"/>
    </source>
</evidence>
<sequence>MVRMPSEPELFIKLGQPSQHASIGITWANTRPHTMIVGVKERSIAWVAGLVPGMLLCGAKMHGERCFEVLDGSETPELDVPGTFPRILVLECTYKECKREMLELSSKIRQRSQSYKSEVKTRLGGATEAAVLVETQRKVAEEWQMQI</sequence>
<dbReference type="EMBL" id="VJMH01005682">
    <property type="protein sequence ID" value="KAF0693539.1"/>
    <property type="molecule type" value="Genomic_DNA"/>
</dbReference>
<evidence type="ECO:0000313" key="2">
    <source>
        <dbReference type="EMBL" id="VFT92309.1"/>
    </source>
</evidence>
<proteinExistence type="predicted"/>
<accession>A0A485L3A4</accession>
<evidence type="ECO:0000313" key="3">
    <source>
        <dbReference type="Proteomes" id="UP000332933"/>
    </source>
</evidence>
<reference evidence="2 3" key="1">
    <citation type="submission" date="2019-03" db="EMBL/GenBank/DDBJ databases">
        <authorList>
            <person name="Gaulin E."/>
            <person name="Dumas B."/>
        </authorList>
    </citation>
    <scope>NUCLEOTIDE SEQUENCE [LARGE SCALE GENOMIC DNA]</scope>
    <source>
        <strain evidence="2">CBS 568.67</strain>
    </source>
</reference>
<keyword evidence="3" id="KW-1185">Reference proteome</keyword>
<dbReference type="Proteomes" id="UP000332933">
    <property type="component" value="Unassembled WGS sequence"/>
</dbReference>
<dbReference type="OrthoDB" id="10499537at2759"/>
<protein>
    <submittedName>
        <fullName evidence="2">Aste57867_15507 protein</fullName>
    </submittedName>
</protein>
<reference evidence="1" key="2">
    <citation type="submission" date="2019-06" db="EMBL/GenBank/DDBJ databases">
        <title>Genomics analysis of Aphanomyces spp. identifies a new class of oomycete effector associated with host adaptation.</title>
        <authorList>
            <person name="Gaulin E."/>
        </authorList>
    </citation>
    <scope>NUCLEOTIDE SEQUENCE</scope>
    <source>
        <strain evidence="1">CBS 578.67</strain>
    </source>
</reference>
<gene>
    <name evidence="2" type="primary">Aste57867_15507</name>
    <name evidence="1" type="ORF">As57867_015451</name>
    <name evidence="2" type="ORF">ASTE57867_15507</name>
</gene>
<name>A0A485L3A4_9STRA</name>
<organism evidence="2 3">
    <name type="scientific">Aphanomyces stellatus</name>
    <dbReference type="NCBI Taxonomy" id="120398"/>
    <lineage>
        <taxon>Eukaryota</taxon>
        <taxon>Sar</taxon>
        <taxon>Stramenopiles</taxon>
        <taxon>Oomycota</taxon>
        <taxon>Saprolegniomycetes</taxon>
        <taxon>Saprolegniales</taxon>
        <taxon>Verrucalvaceae</taxon>
        <taxon>Aphanomyces</taxon>
    </lineage>
</organism>
<dbReference type="AlphaFoldDB" id="A0A485L3A4"/>
<dbReference type="EMBL" id="CAADRA010005703">
    <property type="protein sequence ID" value="VFT92309.1"/>
    <property type="molecule type" value="Genomic_DNA"/>
</dbReference>